<dbReference type="InterPro" id="IPR027417">
    <property type="entry name" value="P-loop_NTPase"/>
</dbReference>
<dbReference type="NCBIfam" id="TIGR01186">
    <property type="entry name" value="proV"/>
    <property type="match status" value="1"/>
</dbReference>
<comment type="subunit">
    <text evidence="8">The complex is probably composed of two ATP-binding proteins, two transmembrane proteins and a solute-binding protein.</text>
</comment>
<evidence type="ECO:0000256" key="5">
    <source>
        <dbReference type="ARBA" id="ARBA00022970"/>
    </source>
</evidence>
<evidence type="ECO:0000259" key="11">
    <source>
        <dbReference type="PROSITE" id="PS51371"/>
    </source>
</evidence>
<protein>
    <recommendedName>
        <fullName evidence="8">Quaternary amine transport ATP-binding protein</fullName>
        <ecNumber evidence="8">7.6.2.9</ecNumber>
    </recommendedName>
</protein>
<keyword evidence="8" id="KW-1003">Cell membrane</keyword>
<keyword evidence="2 8" id="KW-0813">Transport</keyword>
<keyword evidence="5" id="KW-0029">Amino-acid transport</keyword>
<comment type="similarity">
    <text evidence="1 8">Belongs to the ABC transporter superfamily.</text>
</comment>
<dbReference type="InterPro" id="IPR051921">
    <property type="entry name" value="ABC_osmolyte_uptake_ATP-bind"/>
</dbReference>
<dbReference type="PROSITE" id="PS50893">
    <property type="entry name" value="ABC_TRANSPORTER_2"/>
    <property type="match status" value="1"/>
</dbReference>
<dbReference type="GO" id="GO:0031460">
    <property type="term" value="P:glycine betaine transport"/>
    <property type="evidence" value="ECO:0007669"/>
    <property type="project" value="InterPro"/>
</dbReference>
<evidence type="ECO:0000256" key="9">
    <source>
        <dbReference type="SAM" id="MobiDB-lite"/>
    </source>
</evidence>
<comment type="subcellular location">
    <subcellularLocation>
        <location evidence="8">Cell inner membrane</location>
        <topology evidence="8">Peripheral membrane protein</topology>
    </subcellularLocation>
</comment>
<dbReference type="InterPro" id="IPR005892">
    <property type="entry name" value="Gly-betaine_transp_ATP-bd"/>
</dbReference>
<evidence type="ECO:0000313" key="13">
    <source>
        <dbReference type="Proteomes" id="UP000012081"/>
    </source>
</evidence>
<sequence length="466" mass="50862">MPKIKVEQLTKVFGRQPQRALPLVKQGKTKQEILKETGLTVGVNQASFEVEAGEIFVIMGLSGSGKSTLVRLLNRLIEPTEGKVLIDHADIVQMNEQQLQEVRRKKLGMVFQKFALFPHRTVLENVEFGLEIQNIPKSEREPKAREALSLVGLAGWEDSYPDQLSGGMQQRVGLARALANDPDVLLMDEAFSALDPLIRKDMQDELLELQATMQKTIIFITHDLDEALKIGDRIALMKDGAIVQIGTPEEILTNPANEYVEKFVEDVDRSKVLSAEHVMKRAQTITLDKGPRVALQLMRDSGVSSLYVVDRKKTLLGVVTADAVNTAKQESLTLESVMRKEIPTVSPKTLLHELFDLVAFSDIPVAVVGEQNRLLGVVVKGSVLGGLAGKVNPEVGSTPHADQTAAAMEGANSGENAGTNAMNPASLNASANTRVNIGVNKSENKQAAADVKTDEDHAFAEERQVK</sequence>
<dbReference type="InterPro" id="IPR003439">
    <property type="entry name" value="ABC_transporter-like_ATP-bd"/>
</dbReference>
<dbReference type="InterPro" id="IPR000644">
    <property type="entry name" value="CBS_dom"/>
</dbReference>
<keyword evidence="8" id="KW-0472">Membrane</keyword>
<dbReference type="PROSITE" id="PS00211">
    <property type="entry name" value="ABC_TRANSPORTER_1"/>
    <property type="match status" value="1"/>
</dbReference>
<keyword evidence="6 7" id="KW-0129">CBS domain</keyword>
<dbReference type="GO" id="GO:0016887">
    <property type="term" value="F:ATP hydrolysis activity"/>
    <property type="evidence" value="ECO:0007669"/>
    <property type="project" value="UniProtKB-UniRule"/>
</dbReference>
<dbReference type="Proteomes" id="UP000012081">
    <property type="component" value="Unassembled WGS sequence"/>
</dbReference>
<dbReference type="SUPFAM" id="SSF54631">
    <property type="entry name" value="CBS-domain pair"/>
    <property type="match status" value="1"/>
</dbReference>
<dbReference type="FunFam" id="3.40.50.300:FF:000201">
    <property type="entry name" value="Glycine betaine/L-proline ABC transporter ATP-binding protein"/>
    <property type="match status" value="1"/>
</dbReference>
<reference evidence="12 13" key="1">
    <citation type="submission" date="2013-03" db="EMBL/GenBank/DDBJ databases">
        <title>Assembly of a new bacterial strain Brevibacillus borstelensis AK1.</title>
        <authorList>
            <person name="Rajan I."/>
            <person name="PoliReddy D."/>
            <person name="Sugumar T."/>
            <person name="Rathinam K."/>
            <person name="Alqarawi S."/>
            <person name="Khalil A.B."/>
            <person name="Sivakumar N."/>
        </authorList>
    </citation>
    <scope>NUCLEOTIDE SEQUENCE [LARGE SCALE GENOMIC DNA]</scope>
    <source>
        <strain evidence="12 13">AK1</strain>
    </source>
</reference>
<evidence type="ECO:0000256" key="1">
    <source>
        <dbReference type="ARBA" id="ARBA00005417"/>
    </source>
</evidence>
<dbReference type="CDD" id="cd03294">
    <property type="entry name" value="ABC_Pro_Gly_Betaine"/>
    <property type="match status" value="1"/>
</dbReference>
<dbReference type="SMART" id="SM00116">
    <property type="entry name" value="CBS"/>
    <property type="match status" value="2"/>
</dbReference>
<organism evidence="12 13">
    <name type="scientific">Brevibacillus borstelensis AK1</name>
    <dbReference type="NCBI Taxonomy" id="1300222"/>
    <lineage>
        <taxon>Bacteria</taxon>
        <taxon>Bacillati</taxon>
        <taxon>Bacillota</taxon>
        <taxon>Bacilli</taxon>
        <taxon>Bacillales</taxon>
        <taxon>Paenibacillaceae</taxon>
        <taxon>Brevibacillus</taxon>
    </lineage>
</organism>
<dbReference type="RefSeq" id="WP_003388633.1">
    <property type="nucleotide sequence ID" value="NZ_APBN01000004.1"/>
</dbReference>
<evidence type="ECO:0000256" key="7">
    <source>
        <dbReference type="PROSITE-ProRule" id="PRU00703"/>
    </source>
</evidence>
<dbReference type="NCBIfam" id="NF007480">
    <property type="entry name" value="PRK10070.1"/>
    <property type="match status" value="1"/>
</dbReference>
<keyword evidence="13" id="KW-1185">Reference proteome</keyword>
<proteinExistence type="inferred from homology"/>
<evidence type="ECO:0000256" key="4">
    <source>
        <dbReference type="ARBA" id="ARBA00022840"/>
    </source>
</evidence>
<dbReference type="GO" id="GO:0006970">
    <property type="term" value="P:response to osmotic stress"/>
    <property type="evidence" value="ECO:0007669"/>
    <property type="project" value="UniProtKB-ARBA"/>
</dbReference>
<dbReference type="EC" id="7.6.2.9" evidence="8"/>
<keyword evidence="3 8" id="KW-0547">Nucleotide-binding</keyword>
<dbReference type="SUPFAM" id="SSF52540">
    <property type="entry name" value="P-loop containing nucleoside triphosphate hydrolases"/>
    <property type="match status" value="1"/>
</dbReference>
<dbReference type="Gene3D" id="3.40.50.300">
    <property type="entry name" value="P-loop containing nucleotide triphosphate hydrolases"/>
    <property type="match status" value="1"/>
</dbReference>
<comment type="caution">
    <text evidence="12">The sequence shown here is derived from an EMBL/GenBank/DDBJ whole genome shotgun (WGS) entry which is preliminary data.</text>
</comment>
<dbReference type="EMBL" id="APBN01000004">
    <property type="protein sequence ID" value="EMT52503.1"/>
    <property type="molecule type" value="Genomic_DNA"/>
</dbReference>
<keyword evidence="4 8" id="KW-0067">ATP-binding</keyword>
<dbReference type="GO" id="GO:0005886">
    <property type="term" value="C:plasma membrane"/>
    <property type="evidence" value="ECO:0007669"/>
    <property type="project" value="UniProtKB-SubCell"/>
</dbReference>
<evidence type="ECO:0000256" key="8">
    <source>
        <dbReference type="RuleBase" id="RU369116"/>
    </source>
</evidence>
<keyword evidence="8" id="KW-0997">Cell inner membrane</keyword>
<dbReference type="AlphaFoldDB" id="M8DGB1"/>
<dbReference type="GO" id="GO:0015418">
    <property type="term" value="F:ABC-type quaternary ammonium compound transporting activity"/>
    <property type="evidence" value="ECO:0007669"/>
    <property type="project" value="UniProtKB-EC"/>
</dbReference>
<dbReference type="GO" id="GO:0005524">
    <property type="term" value="F:ATP binding"/>
    <property type="evidence" value="ECO:0007669"/>
    <property type="project" value="UniProtKB-UniRule"/>
</dbReference>
<dbReference type="PANTHER" id="PTHR43869:SF1">
    <property type="entry name" value="GLYCINE BETAINE_PROLINE BETAINE TRANSPORT SYSTEM ATP-BINDING PROTEIN PROV"/>
    <property type="match status" value="1"/>
</dbReference>
<comment type="catalytic activity">
    <reaction evidence="8">
        <text>a quaternary ammonium(out) + ATP + H2O = a quaternary ammonium(in) + ADP + phosphate + H(+)</text>
        <dbReference type="Rhea" id="RHEA:11036"/>
        <dbReference type="ChEBI" id="CHEBI:15377"/>
        <dbReference type="ChEBI" id="CHEBI:15378"/>
        <dbReference type="ChEBI" id="CHEBI:30616"/>
        <dbReference type="ChEBI" id="CHEBI:35267"/>
        <dbReference type="ChEBI" id="CHEBI:43474"/>
        <dbReference type="ChEBI" id="CHEBI:456216"/>
    </reaction>
</comment>
<accession>M8DGB1</accession>
<dbReference type="Pfam" id="PF00005">
    <property type="entry name" value="ABC_tran"/>
    <property type="match status" value="1"/>
</dbReference>
<dbReference type="InterPro" id="IPR003593">
    <property type="entry name" value="AAA+_ATPase"/>
</dbReference>
<feature type="compositionally biased region" description="Basic and acidic residues" evidence="9">
    <location>
        <begin position="451"/>
        <end position="466"/>
    </location>
</feature>
<dbReference type="PANTHER" id="PTHR43869">
    <property type="entry name" value="GLYCINE BETAINE/PROLINE BETAINE TRANSPORT SYSTEM ATP-BINDING PROTEIN PROV"/>
    <property type="match status" value="1"/>
</dbReference>
<feature type="compositionally biased region" description="Polar residues" evidence="9">
    <location>
        <begin position="413"/>
        <end position="441"/>
    </location>
</feature>
<dbReference type="PROSITE" id="PS51371">
    <property type="entry name" value="CBS"/>
    <property type="match status" value="1"/>
</dbReference>
<evidence type="ECO:0000259" key="10">
    <source>
        <dbReference type="PROSITE" id="PS50893"/>
    </source>
</evidence>
<dbReference type="InterPro" id="IPR017871">
    <property type="entry name" value="ABC_transporter-like_CS"/>
</dbReference>
<evidence type="ECO:0000313" key="12">
    <source>
        <dbReference type="EMBL" id="EMT52503.1"/>
    </source>
</evidence>
<feature type="domain" description="CBS" evidence="11">
    <location>
        <begin position="278"/>
        <end position="334"/>
    </location>
</feature>
<dbReference type="Pfam" id="PF00571">
    <property type="entry name" value="CBS"/>
    <property type="match status" value="2"/>
</dbReference>
<feature type="region of interest" description="Disordered" evidence="9">
    <location>
        <begin position="398"/>
        <end position="466"/>
    </location>
</feature>
<dbReference type="GO" id="GO:0006865">
    <property type="term" value="P:amino acid transport"/>
    <property type="evidence" value="ECO:0007669"/>
    <property type="project" value="UniProtKB-UniRule"/>
</dbReference>
<dbReference type="PATRIC" id="fig|1300222.3.peg.2640"/>
<dbReference type="InterPro" id="IPR046342">
    <property type="entry name" value="CBS_dom_sf"/>
</dbReference>
<evidence type="ECO:0000256" key="3">
    <source>
        <dbReference type="ARBA" id="ARBA00022741"/>
    </source>
</evidence>
<evidence type="ECO:0000256" key="6">
    <source>
        <dbReference type="ARBA" id="ARBA00023122"/>
    </source>
</evidence>
<evidence type="ECO:0000256" key="2">
    <source>
        <dbReference type="ARBA" id="ARBA00022448"/>
    </source>
</evidence>
<feature type="domain" description="ABC transporter" evidence="10">
    <location>
        <begin position="4"/>
        <end position="264"/>
    </location>
</feature>
<dbReference type="Gene3D" id="3.10.580.10">
    <property type="entry name" value="CBS-domain"/>
    <property type="match status" value="1"/>
</dbReference>
<dbReference type="STRING" id="1300222.I532_12639"/>
<dbReference type="SMART" id="SM00382">
    <property type="entry name" value="AAA"/>
    <property type="match status" value="1"/>
</dbReference>
<gene>
    <name evidence="12" type="ORF">I532_12639</name>
</gene>
<name>M8DGB1_9BACL</name>